<comment type="caution">
    <text evidence="2">The sequence shown here is derived from an EMBL/GenBank/DDBJ whole genome shotgun (WGS) entry which is preliminary data.</text>
</comment>
<keyword evidence="1" id="KW-0812">Transmembrane</keyword>
<keyword evidence="1" id="KW-0472">Membrane</keyword>
<sequence>METYEYRVDPRMAPPVVISMALAAWLVFLEGSSERGFFMILILLPFFYLGAEVLARKVIITSQGITIRKLLRSVHMDWTEISTLDYVRSRNKLFLILQTVDGKPSLITNTISPFHDLAKKLLELVPPDKITEGTREALNNPPAKNWPLIQAWIICVVLIALMIGRFFGLG</sequence>
<organism evidence="2">
    <name type="scientific">Desulfomonile tiedjei</name>
    <dbReference type="NCBI Taxonomy" id="2358"/>
    <lineage>
        <taxon>Bacteria</taxon>
        <taxon>Pseudomonadati</taxon>
        <taxon>Thermodesulfobacteriota</taxon>
        <taxon>Desulfomonilia</taxon>
        <taxon>Desulfomonilales</taxon>
        <taxon>Desulfomonilaceae</taxon>
        <taxon>Desulfomonile</taxon>
    </lineage>
</organism>
<name>A0A7C4EYM7_9BACT</name>
<proteinExistence type="predicted"/>
<keyword evidence="1" id="KW-1133">Transmembrane helix</keyword>
<evidence type="ECO:0000256" key="1">
    <source>
        <dbReference type="SAM" id="Phobius"/>
    </source>
</evidence>
<feature type="transmembrane region" description="Helical" evidence="1">
    <location>
        <begin position="36"/>
        <end position="55"/>
    </location>
</feature>
<feature type="transmembrane region" description="Helical" evidence="1">
    <location>
        <begin position="12"/>
        <end position="29"/>
    </location>
</feature>
<protein>
    <submittedName>
        <fullName evidence="2">PH domain-containing protein</fullName>
    </submittedName>
</protein>
<evidence type="ECO:0000313" key="2">
    <source>
        <dbReference type="EMBL" id="HGH61915.1"/>
    </source>
</evidence>
<accession>A0A7C4EYM7</accession>
<dbReference type="EMBL" id="DTGT01000375">
    <property type="protein sequence ID" value="HGH61915.1"/>
    <property type="molecule type" value="Genomic_DNA"/>
</dbReference>
<reference evidence="2" key="1">
    <citation type="journal article" date="2020" name="mSystems">
        <title>Genome- and Community-Level Interaction Insights into Carbon Utilization and Element Cycling Functions of Hydrothermarchaeota in Hydrothermal Sediment.</title>
        <authorList>
            <person name="Zhou Z."/>
            <person name="Liu Y."/>
            <person name="Xu W."/>
            <person name="Pan J."/>
            <person name="Luo Z.H."/>
            <person name="Li M."/>
        </authorList>
    </citation>
    <scope>NUCLEOTIDE SEQUENCE [LARGE SCALE GENOMIC DNA]</scope>
    <source>
        <strain evidence="2">SpSt-769</strain>
    </source>
</reference>
<feature type="transmembrane region" description="Helical" evidence="1">
    <location>
        <begin position="149"/>
        <end position="168"/>
    </location>
</feature>
<gene>
    <name evidence="2" type="ORF">ENV54_11535</name>
</gene>
<dbReference type="AlphaFoldDB" id="A0A7C4EYM7"/>